<proteinExistence type="predicted"/>
<dbReference type="Proteomes" id="UP000240830">
    <property type="component" value="Unassembled WGS sequence"/>
</dbReference>
<accession>A0A2H9TQI8</accession>
<evidence type="ECO:0000313" key="2">
    <source>
        <dbReference type="Proteomes" id="UP000240830"/>
    </source>
</evidence>
<dbReference type="AlphaFoldDB" id="A0A2H9TQI8"/>
<sequence length="70" mass="7765">MLPESWDIKVEGGDVVVAAILSKYRQDPITPATLRLMFEMYAESKDVSRVGLRGRSYLVIPIEAVPGISE</sequence>
<name>A0A2H9TQI8_9FUNG</name>
<evidence type="ECO:0000313" key="1">
    <source>
        <dbReference type="EMBL" id="PJF20019.1"/>
    </source>
</evidence>
<comment type="caution">
    <text evidence="1">The sequence shown here is derived from an EMBL/GenBank/DDBJ whole genome shotgun (WGS) entry which is preliminary data.</text>
</comment>
<dbReference type="EMBL" id="MTSL01000014">
    <property type="protein sequence ID" value="PJF20019.1"/>
    <property type="molecule type" value="Genomic_DNA"/>
</dbReference>
<protein>
    <submittedName>
        <fullName evidence="1">Uncharacterized protein</fullName>
    </submittedName>
</protein>
<reference evidence="1 2" key="1">
    <citation type="submission" date="2016-10" db="EMBL/GenBank/DDBJ databases">
        <title>The genome of Paramicrosporidium saccamoebae is the missing link in understanding Cryptomycota and Microsporidia evolution.</title>
        <authorList>
            <person name="Quandt C.A."/>
            <person name="Beaudet D."/>
            <person name="Corsaro D."/>
            <person name="Michel R."/>
            <person name="Corradi N."/>
            <person name="James T."/>
        </authorList>
    </citation>
    <scope>NUCLEOTIDE SEQUENCE [LARGE SCALE GENOMIC DNA]</scope>
    <source>
        <strain evidence="1 2">KSL3</strain>
    </source>
</reference>
<organism evidence="1 2">
    <name type="scientific">Paramicrosporidium saccamoebae</name>
    <dbReference type="NCBI Taxonomy" id="1246581"/>
    <lineage>
        <taxon>Eukaryota</taxon>
        <taxon>Fungi</taxon>
        <taxon>Fungi incertae sedis</taxon>
        <taxon>Cryptomycota</taxon>
        <taxon>Cryptomycota incertae sedis</taxon>
        <taxon>Paramicrosporidium</taxon>
    </lineage>
</organism>
<gene>
    <name evidence="1" type="ORF">PSACC_00168</name>
</gene>
<keyword evidence="2" id="KW-1185">Reference proteome</keyword>